<protein>
    <submittedName>
        <fullName evidence="2">Protocadherin Fat 3-like protein, putative</fullName>
    </submittedName>
</protein>
<proteinExistence type="predicted"/>
<dbReference type="OrthoDB" id="366448at2759"/>
<name>A0A2H6KDL9_9APIC</name>
<dbReference type="GeneID" id="39874863"/>
<dbReference type="VEuPathDB" id="PiroplasmaDB:BOVATA_025860"/>
<dbReference type="Proteomes" id="UP000236319">
    <property type="component" value="Unassembled WGS sequence"/>
</dbReference>
<reference evidence="2 3" key="1">
    <citation type="journal article" date="2017" name="BMC Genomics">
        <title>Whole-genome assembly of Babesia ovata and comparative genomics between closely related pathogens.</title>
        <authorList>
            <person name="Yamagishi J."/>
            <person name="Asada M."/>
            <person name="Hakimi H."/>
            <person name="Tanaka T.Q."/>
            <person name="Sugimoto C."/>
            <person name="Kawazu S."/>
        </authorList>
    </citation>
    <scope>NUCLEOTIDE SEQUENCE [LARGE SCALE GENOMIC DNA]</scope>
    <source>
        <strain evidence="2 3">Miyake</strain>
    </source>
</reference>
<feature type="compositionally biased region" description="Polar residues" evidence="1">
    <location>
        <begin position="265"/>
        <end position="275"/>
    </location>
</feature>
<feature type="compositionally biased region" description="Polar residues" evidence="1">
    <location>
        <begin position="546"/>
        <end position="558"/>
    </location>
</feature>
<feature type="region of interest" description="Disordered" evidence="1">
    <location>
        <begin position="876"/>
        <end position="903"/>
    </location>
</feature>
<dbReference type="RefSeq" id="XP_028867336.1">
    <property type="nucleotide sequence ID" value="XM_029011503.1"/>
</dbReference>
<comment type="caution">
    <text evidence="2">The sequence shown here is derived from an EMBL/GenBank/DDBJ whole genome shotgun (WGS) entry which is preliminary data.</text>
</comment>
<evidence type="ECO:0000313" key="2">
    <source>
        <dbReference type="EMBL" id="GBE61093.1"/>
    </source>
</evidence>
<keyword evidence="3" id="KW-1185">Reference proteome</keyword>
<feature type="compositionally biased region" description="Polar residues" evidence="1">
    <location>
        <begin position="919"/>
        <end position="928"/>
    </location>
</feature>
<dbReference type="EMBL" id="BDSA01000002">
    <property type="protein sequence ID" value="GBE61093.1"/>
    <property type="molecule type" value="Genomic_DNA"/>
</dbReference>
<feature type="region of interest" description="Disordered" evidence="1">
    <location>
        <begin position="243"/>
        <end position="276"/>
    </location>
</feature>
<evidence type="ECO:0000256" key="1">
    <source>
        <dbReference type="SAM" id="MobiDB-lite"/>
    </source>
</evidence>
<organism evidence="2 3">
    <name type="scientific">Babesia ovata</name>
    <dbReference type="NCBI Taxonomy" id="189622"/>
    <lineage>
        <taxon>Eukaryota</taxon>
        <taxon>Sar</taxon>
        <taxon>Alveolata</taxon>
        <taxon>Apicomplexa</taxon>
        <taxon>Aconoidasida</taxon>
        <taxon>Piroplasmida</taxon>
        <taxon>Babesiidae</taxon>
        <taxon>Babesia</taxon>
    </lineage>
</organism>
<feature type="region of interest" description="Disordered" evidence="1">
    <location>
        <begin position="546"/>
        <end position="570"/>
    </location>
</feature>
<feature type="region of interest" description="Disordered" evidence="1">
    <location>
        <begin position="919"/>
        <end position="955"/>
    </location>
</feature>
<accession>A0A2H6KDL9</accession>
<feature type="compositionally biased region" description="Polar residues" evidence="1">
    <location>
        <begin position="876"/>
        <end position="895"/>
    </location>
</feature>
<gene>
    <name evidence="2" type="ORF">BOVATA_025860</name>
</gene>
<dbReference type="AlphaFoldDB" id="A0A2H6KDL9"/>
<evidence type="ECO:0000313" key="3">
    <source>
        <dbReference type="Proteomes" id="UP000236319"/>
    </source>
</evidence>
<sequence length="1244" mass="136810">MNGGNFNLTLNIVNRIIPGNVATEEYTREYIENLAGPGDKVETLLSRSEDSELILSDLIRLLEFEKNWKPRLGEEIPDAKLLYEVVRNALERNNQSAILLINRLYLRGFVKELIKSILMYFGTALNPRRKISCRTKLGGGLKNASSTVRVCSGALRAIATTIDISGDGDVQRFKFKSKLDYNVAVGVTTLFLDSVVVVDNAVNYENLLQLFHPHSPAVLPIETQLFVLYVLRKRIRCKAINDVDSDTDEPSQDGSQTTPRDESSNNDQVTKNGTYGSEGANVALVTSKLPTLSINGEPAARENQHVTKDANTIRKPTKISQGTKRHRITSEERDLYLEVGRKLLSRLAVRWSENVVNASGQKTDCISLAACLIKLLDIVYATEDHLSNQDFDRVAMAISAGTSAKLSTFNAKQTFAAVAVAKKLAEISTRRDALLGIEPGPDIEFAENEDVYDKPLVYLKIACAPFTVDTTDKSDTLDAVKVQSERVTGATNGQHESGETDIEHNILDQEPRAGIGNMTRLTSDGIKQHEKHAEYGASTTVIMNDAQQTNKSTSTPSGLETEENDGGESSYAKRHIDKLVNDIFADVPTIGASKLRFAPLGGWMDPPQHIQQCYERLRSIPVVGDIQPDKLFNNALNKPQTLPNLRQRMMVAQTLLYLPIIVERNEPMLEKYAAPIYQMLVKIDDFEQYNDLMAELTHKKKVSLPILATGEDSGVVKHHGDHSGSPSQLAEKQAALSMTKLAAIKPMKIFEFICNAVADSEYTVTEKIRMLLSMQTAICTLSGKACEELKQPFEAHVSKISKLPGAAIEERNNSPLTTVQALRNKNTARQAPIIEIRTKTVVPNNRVAYTTKQADASKIVSRSNIGSVTYPIVQRSAANRSDEPSINTESGNAIETNGPAESDPAIALGVNEMIRDVRTSNQRQQLLSRGSYRKVPLAEPSSHEQHERNPASAVINEDGGRSEITQKAASNIQRIIREALANNQTPEAMDGVTPAFTSTAKINIPTDGNQSTDASMIARMLKIANSQPHSTGILNRPIAVNAKRPYVPIINPKGMNLHHGIMVANDKTPMRPIAAEMPRKFTGNHVETVDGRFKPVDCQLKIFFDFVFECLVNPPNLTPHRLQPTVHGSGGAIIWVGAGVWCSRRGKLIVKLLSLTNYSVQFACDAFAAALRYPVVAEQDRLNFAGNLAGGGGETEKRGFSDEFNFFVLAIVHLVFNPTVYLRGKCINSSLKSVIKLVSECLTG</sequence>